<dbReference type="STRING" id="43064.SAMN04488086_101205"/>
<dbReference type="InterPro" id="IPR000683">
    <property type="entry name" value="Gfo/Idh/MocA-like_OxRdtase_N"/>
</dbReference>
<dbReference type="Pfam" id="PF01408">
    <property type="entry name" value="GFO_IDH_MocA"/>
    <property type="match status" value="1"/>
</dbReference>
<dbReference type="Gene3D" id="3.30.360.10">
    <property type="entry name" value="Dihydrodipicolinate Reductase, domain 2"/>
    <property type="match status" value="1"/>
</dbReference>
<sequence length="391" mass="43744">MTDKVKLGIIGYGAEGGMYAGFFKNNDERLNDNIELAAICDNDPAKKAKVAEDFPGLPFFDNYLDLLESGIVNAIVTTVPHYDHCVMGIAALERGIHLLGEKPAGVYTKDVERLIETSKKHPETTFAIFFNQRTNPLYRRVKQLMDEKAIGDLQRATWIITTWWRPQGYYNQSAWRATWGGEGGGVLVNQAPHQLDLLQWICGKPEKVYAKLQYGAGRNIVVENEVNALLDFGNGATGSFITCTNDIVGTDRFEIFGTKGKIIVEDSKKLIVKQLTAPEAELSENMDMQDVMRLFMGQVNMEDYVKITEEEFVTPQGLQHISVLNNFADHIVNGEPLLANGEEGINGVTLANAMHLSSWLDKEVDYNVDGDLYLAELNKRIAEEGKFEQKK</sequence>
<accession>A0A1W1IE95</accession>
<dbReference type="AlphaFoldDB" id="A0A1W1IE95"/>
<evidence type="ECO:0000259" key="2">
    <source>
        <dbReference type="Pfam" id="PF22725"/>
    </source>
</evidence>
<organism evidence="3 4">
    <name type="scientific">Trichococcus pasteurii</name>
    <dbReference type="NCBI Taxonomy" id="43064"/>
    <lineage>
        <taxon>Bacteria</taxon>
        <taxon>Bacillati</taxon>
        <taxon>Bacillota</taxon>
        <taxon>Bacilli</taxon>
        <taxon>Lactobacillales</taxon>
        <taxon>Carnobacteriaceae</taxon>
        <taxon>Trichococcus</taxon>
    </lineage>
</organism>
<evidence type="ECO:0008006" key="5">
    <source>
        <dbReference type="Google" id="ProtNLM"/>
    </source>
</evidence>
<dbReference type="RefSeq" id="WP_086942172.1">
    <property type="nucleotide sequence ID" value="NZ_FONM01000001.1"/>
</dbReference>
<feature type="domain" description="GFO/IDH/MocA-like oxidoreductase" evidence="2">
    <location>
        <begin position="138"/>
        <end position="262"/>
    </location>
</feature>
<keyword evidence="4" id="KW-1185">Reference proteome</keyword>
<dbReference type="PANTHER" id="PTHR43249">
    <property type="entry name" value="UDP-N-ACETYL-2-AMINO-2-DEOXY-D-GLUCURONATE OXIDASE"/>
    <property type="match status" value="1"/>
</dbReference>
<dbReference type="GO" id="GO:0000166">
    <property type="term" value="F:nucleotide binding"/>
    <property type="evidence" value="ECO:0007669"/>
    <property type="project" value="InterPro"/>
</dbReference>
<dbReference type="InterPro" id="IPR055170">
    <property type="entry name" value="GFO_IDH_MocA-like_dom"/>
</dbReference>
<dbReference type="OrthoDB" id="9815825at2"/>
<feature type="domain" description="Gfo/Idh/MocA-like oxidoreductase N-terminal" evidence="1">
    <location>
        <begin position="6"/>
        <end position="124"/>
    </location>
</feature>
<evidence type="ECO:0000313" key="3">
    <source>
        <dbReference type="EMBL" id="SLM51338.1"/>
    </source>
</evidence>
<dbReference type="Gene3D" id="3.40.50.720">
    <property type="entry name" value="NAD(P)-binding Rossmann-like Domain"/>
    <property type="match status" value="1"/>
</dbReference>
<evidence type="ECO:0000259" key="1">
    <source>
        <dbReference type="Pfam" id="PF01408"/>
    </source>
</evidence>
<dbReference type="EMBL" id="FWEY01000002">
    <property type="protein sequence ID" value="SLM51338.1"/>
    <property type="molecule type" value="Genomic_DNA"/>
</dbReference>
<evidence type="ECO:0000313" key="4">
    <source>
        <dbReference type="Proteomes" id="UP000195985"/>
    </source>
</evidence>
<name>A0A1W1IE95_9LACT</name>
<dbReference type="SUPFAM" id="SSF55347">
    <property type="entry name" value="Glyceraldehyde-3-phosphate dehydrogenase-like, C-terminal domain"/>
    <property type="match status" value="1"/>
</dbReference>
<dbReference type="InterPro" id="IPR052515">
    <property type="entry name" value="Gfo/Idh/MocA_Oxidoreductase"/>
</dbReference>
<dbReference type="SUPFAM" id="SSF51735">
    <property type="entry name" value="NAD(P)-binding Rossmann-fold domains"/>
    <property type="match status" value="1"/>
</dbReference>
<proteinExistence type="predicted"/>
<reference evidence="4" key="1">
    <citation type="submission" date="2016-04" db="EMBL/GenBank/DDBJ databases">
        <authorList>
            <person name="Strepis N."/>
        </authorList>
    </citation>
    <scope>NUCLEOTIDE SEQUENCE [LARGE SCALE GENOMIC DNA]</scope>
</reference>
<dbReference type="InterPro" id="IPR036291">
    <property type="entry name" value="NAD(P)-bd_dom_sf"/>
</dbReference>
<dbReference type="Pfam" id="PF22725">
    <property type="entry name" value="GFO_IDH_MocA_C3"/>
    <property type="match status" value="1"/>
</dbReference>
<gene>
    <name evidence="3" type="ORF">TPAS_1014</name>
</gene>
<protein>
    <recommendedName>
        <fullName evidence="5">Gfo/Idh/MocA-like oxidoreductase N-terminal domain-containing protein</fullName>
    </recommendedName>
</protein>
<dbReference type="Proteomes" id="UP000195985">
    <property type="component" value="Unassembled WGS sequence"/>
</dbReference>
<dbReference type="PANTHER" id="PTHR43249:SF1">
    <property type="entry name" value="D-GLUCOSIDE 3-DEHYDROGENASE"/>
    <property type="match status" value="1"/>
</dbReference>